<dbReference type="GO" id="GO:0003676">
    <property type="term" value="F:nucleic acid binding"/>
    <property type="evidence" value="ECO:0007669"/>
    <property type="project" value="InterPro"/>
</dbReference>
<keyword evidence="1" id="KW-0862">Zinc</keyword>
<dbReference type="GO" id="GO:0008270">
    <property type="term" value="F:zinc ion binding"/>
    <property type="evidence" value="ECO:0007669"/>
    <property type="project" value="UniProtKB-KW"/>
</dbReference>
<dbReference type="OrthoDB" id="4365579at2759"/>
<accession>A0A9W9WJ45</accession>
<dbReference type="Pfam" id="PF00098">
    <property type="entry name" value="zf-CCHC"/>
    <property type="match status" value="1"/>
</dbReference>
<comment type="caution">
    <text evidence="3">The sequence shown here is derived from an EMBL/GenBank/DDBJ whole genome shotgun (WGS) entry which is preliminary data.</text>
</comment>
<name>A0A9W9WJ45_9EURO</name>
<sequence>MSAGPIWAAVETEIRTMENNMDWRCRAVTVDPKNTSRIRIACRDEDEHRLVKKVAEAKIGTEVRVLRGELYLIKVDSVNKAAVLDETDEIRVVAAAAFSEENEATVAKIAWLSRKESAKAYGSMAVYLTKGTDARRFLADGFFHAVGESGVTSAFDYRPCPMQCYNCQELGHKSFQCKNV</sequence>
<gene>
    <name evidence="3" type="ORF">N7530_009707</name>
</gene>
<evidence type="ECO:0000259" key="2">
    <source>
        <dbReference type="PROSITE" id="PS50158"/>
    </source>
</evidence>
<keyword evidence="1" id="KW-0863">Zinc-finger</keyword>
<keyword evidence="1" id="KW-0479">Metal-binding</keyword>
<protein>
    <recommendedName>
        <fullName evidence="2">CCHC-type domain-containing protein</fullName>
    </recommendedName>
</protein>
<dbReference type="SMART" id="SM00343">
    <property type="entry name" value="ZnF_C2HC"/>
    <property type="match status" value="1"/>
</dbReference>
<reference evidence="3" key="1">
    <citation type="submission" date="2022-12" db="EMBL/GenBank/DDBJ databases">
        <authorList>
            <person name="Petersen C."/>
        </authorList>
    </citation>
    <scope>NUCLEOTIDE SEQUENCE</scope>
    <source>
        <strain evidence="3">IBT 17660</strain>
    </source>
</reference>
<proteinExistence type="predicted"/>
<keyword evidence="4" id="KW-1185">Reference proteome</keyword>
<evidence type="ECO:0000256" key="1">
    <source>
        <dbReference type="PROSITE-ProRule" id="PRU00047"/>
    </source>
</evidence>
<dbReference type="PROSITE" id="PS50158">
    <property type="entry name" value="ZF_CCHC"/>
    <property type="match status" value="1"/>
</dbReference>
<dbReference type="EMBL" id="JAPWDO010000006">
    <property type="protein sequence ID" value="KAJ5465920.1"/>
    <property type="molecule type" value="Genomic_DNA"/>
</dbReference>
<dbReference type="Proteomes" id="UP001147760">
    <property type="component" value="Unassembled WGS sequence"/>
</dbReference>
<dbReference type="AlphaFoldDB" id="A0A9W9WJ45"/>
<evidence type="ECO:0000313" key="4">
    <source>
        <dbReference type="Proteomes" id="UP001147760"/>
    </source>
</evidence>
<dbReference type="InterPro" id="IPR001878">
    <property type="entry name" value="Znf_CCHC"/>
</dbReference>
<feature type="domain" description="CCHC-type" evidence="2">
    <location>
        <begin position="164"/>
        <end position="179"/>
    </location>
</feature>
<evidence type="ECO:0000313" key="3">
    <source>
        <dbReference type="EMBL" id="KAJ5465920.1"/>
    </source>
</evidence>
<reference evidence="3" key="2">
    <citation type="journal article" date="2023" name="IMA Fungus">
        <title>Comparative genomic study of the Penicillium genus elucidates a diverse pangenome and 15 lateral gene transfer events.</title>
        <authorList>
            <person name="Petersen C."/>
            <person name="Sorensen T."/>
            <person name="Nielsen M.R."/>
            <person name="Sondergaard T.E."/>
            <person name="Sorensen J.L."/>
            <person name="Fitzpatrick D.A."/>
            <person name="Frisvad J.C."/>
            <person name="Nielsen K.L."/>
        </authorList>
    </citation>
    <scope>NUCLEOTIDE SEQUENCE</scope>
    <source>
        <strain evidence="3">IBT 17660</strain>
    </source>
</reference>
<organism evidence="3 4">
    <name type="scientific">Penicillium desertorum</name>
    <dbReference type="NCBI Taxonomy" id="1303715"/>
    <lineage>
        <taxon>Eukaryota</taxon>
        <taxon>Fungi</taxon>
        <taxon>Dikarya</taxon>
        <taxon>Ascomycota</taxon>
        <taxon>Pezizomycotina</taxon>
        <taxon>Eurotiomycetes</taxon>
        <taxon>Eurotiomycetidae</taxon>
        <taxon>Eurotiales</taxon>
        <taxon>Aspergillaceae</taxon>
        <taxon>Penicillium</taxon>
    </lineage>
</organism>